<dbReference type="OrthoDB" id="9799749at2"/>
<dbReference type="Proteomes" id="UP000295066">
    <property type="component" value="Unassembled WGS sequence"/>
</dbReference>
<evidence type="ECO:0000313" key="4">
    <source>
        <dbReference type="Proteomes" id="UP000295066"/>
    </source>
</evidence>
<dbReference type="AlphaFoldDB" id="A0A4V3HGN5"/>
<protein>
    <submittedName>
        <fullName evidence="3">Flavin reductase (DIM6/NTAB) family NADH-FMN oxidoreductase RutF</fullName>
    </submittedName>
</protein>
<evidence type="ECO:0000259" key="2">
    <source>
        <dbReference type="SMART" id="SM00903"/>
    </source>
</evidence>
<dbReference type="SUPFAM" id="SSF50475">
    <property type="entry name" value="FMN-binding split barrel"/>
    <property type="match status" value="1"/>
</dbReference>
<sequence length="175" mass="19447">MDAQIDPRALFTLNYGVYILSTSYEEKKNGQIINALMQLTADPICMAACLHRDNYTTELVEKSGRFSISVLEDAVPLKFIGLFGFRCGREFDKFGECTYEIGESGLPLVTEYTLAGIELSVLSVQDVFTHKLIVGRVEKAQLLKEGTPLTYANYHRVKKGKSPANAPSAVFNQVK</sequence>
<dbReference type="InterPro" id="IPR002563">
    <property type="entry name" value="Flavin_Rdtase-like_dom"/>
</dbReference>
<dbReference type="PANTHER" id="PTHR30466">
    <property type="entry name" value="FLAVIN REDUCTASE"/>
    <property type="match status" value="1"/>
</dbReference>
<dbReference type="RefSeq" id="WP_133957031.1">
    <property type="nucleotide sequence ID" value="NZ_SORI01000004.1"/>
</dbReference>
<gene>
    <name evidence="3" type="ORF">C8D99_104186</name>
</gene>
<dbReference type="Pfam" id="PF01613">
    <property type="entry name" value="Flavin_Reduct"/>
    <property type="match status" value="1"/>
</dbReference>
<dbReference type="GO" id="GO:0010181">
    <property type="term" value="F:FMN binding"/>
    <property type="evidence" value="ECO:0007669"/>
    <property type="project" value="InterPro"/>
</dbReference>
<dbReference type="EMBL" id="SORI01000004">
    <property type="protein sequence ID" value="TDY61941.1"/>
    <property type="molecule type" value="Genomic_DNA"/>
</dbReference>
<evidence type="ECO:0000256" key="1">
    <source>
        <dbReference type="ARBA" id="ARBA00023002"/>
    </source>
</evidence>
<comment type="caution">
    <text evidence="3">The sequence shown here is derived from an EMBL/GenBank/DDBJ whole genome shotgun (WGS) entry which is preliminary data.</text>
</comment>
<dbReference type="PANTHER" id="PTHR30466:SF1">
    <property type="entry name" value="FMN REDUCTASE (NADH) RUTF"/>
    <property type="match status" value="1"/>
</dbReference>
<dbReference type="InterPro" id="IPR012349">
    <property type="entry name" value="Split_barrel_FMN-bd"/>
</dbReference>
<dbReference type="InterPro" id="IPR050268">
    <property type="entry name" value="NADH-dep_flavin_reductase"/>
</dbReference>
<keyword evidence="4" id="KW-1185">Reference proteome</keyword>
<dbReference type="GO" id="GO:0042602">
    <property type="term" value="F:riboflavin reductase (NADPH) activity"/>
    <property type="evidence" value="ECO:0007669"/>
    <property type="project" value="TreeGrafter"/>
</dbReference>
<dbReference type="SMART" id="SM00903">
    <property type="entry name" value="Flavin_Reduct"/>
    <property type="match status" value="1"/>
</dbReference>
<dbReference type="Gene3D" id="2.30.110.10">
    <property type="entry name" value="Electron Transport, Fmn-binding Protein, Chain A"/>
    <property type="match status" value="1"/>
</dbReference>
<organism evidence="3 4">
    <name type="scientific">Aminivibrio pyruvatiphilus</name>
    <dbReference type="NCBI Taxonomy" id="1005740"/>
    <lineage>
        <taxon>Bacteria</taxon>
        <taxon>Thermotogati</taxon>
        <taxon>Synergistota</taxon>
        <taxon>Synergistia</taxon>
        <taxon>Synergistales</taxon>
        <taxon>Aminobacteriaceae</taxon>
        <taxon>Aminivibrio</taxon>
    </lineage>
</organism>
<name>A0A4V3HGN5_9BACT</name>
<evidence type="ECO:0000313" key="3">
    <source>
        <dbReference type="EMBL" id="TDY61941.1"/>
    </source>
</evidence>
<reference evidence="3 4" key="1">
    <citation type="submission" date="2019-03" db="EMBL/GenBank/DDBJ databases">
        <title>Genomic Encyclopedia of Type Strains, Phase IV (KMG-IV): sequencing the most valuable type-strain genomes for metagenomic binning, comparative biology and taxonomic classification.</title>
        <authorList>
            <person name="Goeker M."/>
        </authorList>
    </citation>
    <scope>NUCLEOTIDE SEQUENCE [LARGE SCALE GENOMIC DNA]</scope>
    <source>
        <strain evidence="3 4">DSM 25964</strain>
    </source>
</reference>
<keyword evidence="1" id="KW-0560">Oxidoreductase</keyword>
<feature type="domain" description="Flavin reductase like" evidence="2">
    <location>
        <begin position="10"/>
        <end position="156"/>
    </location>
</feature>
<proteinExistence type="predicted"/>
<accession>A0A4V3HGN5</accession>